<accession>A0ABD1DE67</accession>
<protein>
    <submittedName>
        <fullName evidence="2">Uncharacterized protein</fullName>
    </submittedName>
</protein>
<organism evidence="2 3">
    <name type="scientific">Culex pipiens pipiens</name>
    <name type="common">Northern house mosquito</name>
    <dbReference type="NCBI Taxonomy" id="38569"/>
    <lineage>
        <taxon>Eukaryota</taxon>
        <taxon>Metazoa</taxon>
        <taxon>Ecdysozoa</taxon>
        <taxon>Arthropoda</taxon>
        <taxon>Hexapoda</taxon>
        <taxon>Insecta</taxon>
        <taxon>Pterygota</taxon>
        <taxon>Neoptera</taxon>
        <taxon>Endopterygota</taxon>
        <taxon>Diptera</taxon>
        <taxon>Nematocera</taxon>
        <taxon>Culicoidea</taxon>
        <taxon>Culicidae</taxon>
        <taxon>Culicinae</taxon>
        <taxon>Culicini</taxon>
        <taxon>Culex</taxon>
        <taxon>Culex</taxon>
    </lineage>
</organism>
<dbReference type="Proteomes" id="UP001562425">
    <property type="component" value="Unassembled WGS sequence"/>
</dbReference>
<sequence length="206" mass="22481">MTTWPVPQQGPLTDGGQILPIVQVLFFRAVATPLLFGESVDRVPRFWAFQEGISLRSSKFASTMRTFILVSLAITVGVAMARPEPYGHGGGGVVQPGPAVEYTYPAVPPAAKCGHNLLISCNPHHTVIPCSHGHAGGGHGAGGAYHQEVPAASGHDDQYRHKKWHKKKHHKHHHGHHGHHYGHHRDASEMGEQMAMDEEMPMAMMQ</sequence>
<evidence type="ECO:0000313" key="3">
    <source>
        <dbReference type="Proteomes" id="UP001562425"/>
    </source>
</evidence>
<feature type="region of interest" description="Disordered" evidence="1">
    <location>
        <begin position="164"/>
        <end position="187"/>
    </location>
</feature>
<gene>
    <name evidence="2" type="ORF">pipiens_009326</name>
</gene>
<proteinExistence type="predicted"/>
<dbReference type="EMBL" id="JBEHCU010006066">
    <property type="protein sequence ID" value="KAL1397976.1"/>
    <property type="molecule type" value="Genomic_DNA"/>
</dbReference>
<comment type="caution">
    <text evidence="2">The sequence shown here is derived from an EMBL/GenBank/DDBJ whole genome shotgun (WGS) entry which is preliminary data.</text>
</comment>
<feature type="compositionally biased region" description="Basic residues" evidence="1">
    <location>
        <begin position="164"/>
        <end position="183"/>
    </location>
</feature>
<name>A0ABD1DE67_CULPP</name>
<keyword evidence="3" id="KW-1185">Reference proteome</keyword>
<reference evidence="2 3" key="1">
    <citation type="submission" date="2024-05" db="EMBL/GenBank/DDBJ databases">
        <title>Culex pipiens pipiens assembly and annotation.</title>
        <authorList>
            <person name="Alout H."/>
            <person name="Durand T."/>
        </authorList>
    </citation>
    <scope>NUCLEOTIDE SEQUENCE [LARGE SCALE GENOMIC DNA]</scope>
    <source>
        <strain evidence="2">HA-2024</strain>
        <tissue evidence="2">Whole body</tissue>
    </source>
</reference>
<evidence type="ECO:0000256" key="1">
    <source>
        <dbReference type="SAM" id="MobiDB-lite"/>
    </source>
</evidence>
<dbReference type="AlphaFoldDB" id="A0ABD1DE67"/>
<evidence type="ECO:0000313" key="2">
    <source>
        <dbReference type="EMBL" id="KAL1397976.1"/>
    </source>
</evidence>